<dbReference type="AlphaFoldDB" id="A0A645BHH3"/>
<sequence>MRGPETSKRLPERSQWTFPAAFLKLSRSVPRKSGVQIPHQILQPFHADVPALLIKGLQLIRVALQPPHQHRLPRTKKKHLSLPLQPFQLRILGIVPPVDPRRAAKRAGYRHAYSRLAVSSRPRLICGFFRYPAGRVSTTTRFSYPSAMAR</sequence>
<protein>
    <submittedName>
        <fullName evidence="1">Uncharacterized protein</fullName>
    </submittedName>
</protein>
<dbReference type="EMBL" id="VSSQ01018977">
    <property type="protein sequence ID" value="MPM62653.1"/>
    <property type="molecule type" value="Genomic_DNA"/>
</dbReference>
<name>A0A645BHH3_9ZZZZ</name>
<accession>A0A645BHH3</accession>
<evidence type="ECO:0000313" key="1">
    <source>
        <dbReference type="EMBL" id="MPM62653.1"/>
    </source>
</evidence>
<proteinExistence type="predicted"/>
<reference evidence="1" key="1">
    <citation type="submission" date="2019-08" db="EMBL/GenBank/DDBJ databases">
        <authorList>
            <person name="Kucharzyk K."/>
            <person name="Murdoch R.W."/>
            <person name="Higgins S."/>
            <person name="Loffler F."/>
        </authorList>
    </citation>
    <scope>NUCLEOTIDE SEQUENCE</scope>
</reference>
<gene>
    <name evidence="1" type="ORF">SDC9_109530</name>
</gene>
<organism evidence="1">
    <name type="scientific">bioreactor metagenome</name>
    <dbReference type="NCBI Taxonomy" id="1076179"/>
    <lineage>
        <taxon>unclassified sequences</taxon>
        <taxon>metagenomes</taxon>
        <taxon>ecological metagenomes</taxon>
    </lineage>
</organism>
<comment type="caution">
    <text evidence="1">The sequence shown here is derived from an EMBL/GenBank/DDBJ whole genome shotgun (WGS) entry which is preliminary data.</text>
</comment>